<evidence type="ECO:0000313" key="1">
    <source>
        <dbReference type="EMBL" id="AMJ78333.1"/>
    </source>
</evidence>
<protein>
    <submittedName>
        <fullName evidence="1">Uncharacterized protein</fullName>
    </submittedName>
</protein>
<dbReference type="EMBL" id="CP013928">
    <property type="protein sequence ID" value="AMJ78333.1"/>
    <property type="molecule type" value="Genomic_DNA"/>
</dbReference>
<gene>
    <name evidence="1" type="ORF">AV942_08535</name>
</gene>
<name>A0AAC8XJC0_9ALTE</name>
<proteinExistence type="predicted"/>
<dbReference type="AlphaFoldDB" id="A0AAC8XJC0"/>
<organism evidence="1 2">
    <name type="scientific">Alteromonas mediterranea</name>
    <dbReference type="NCBI Taxonomy" id="314275"/>
    <lineage>
        <taxon>Bacteria</taxon>
        <taxon>Pseudomonadati</taxon>
        <taxon>Pseudomonadota</taxon>
        <taxon>Gammaproteobacteria</taxon>
        <taxon>Alteromonadales</taxon>
        <taxon>Alteromonadaceae</taxon>
        <taxon>Alteromonas/Salinimonas group</taxon>
        <taxon>Alteromonas</taxon>
    </lineage>
</organism>
<sequence>MEGMFPTLPKASGEYKTIFIEPIALSGERIAACAIARLSTGEHKVMQTIPSATLICMYGAQAKAMEGLIRTVINDANAWLDNKLPLSEYQPPFSNTFSSEAYTLNADSVDQVLKASIQNTASLAPVNFEEEEPEVVETRRGSGGLAKRFVAKVKGSVIDLSPNLSKNFNVKIGGMHKYHFIGNGYAANLGAMNPAMPYNSVNEAKRLLWDLAVVDQYDWTIEEQELIIYMPEDDNITYSKKQYEKAKDTLARFEDEADQKSIRLITTSSSFSARDRLIKAA</sequence>
<dbReference type="Proteomes" id="UP000061468">
    <property type="component" value="Chromosome"/>
</dbReference>
<accession>A0AAC8XJC0</accession>
<evidence type="ECO:0000313" key="2">
    <source>
        <dbReference type="Proteomes" id="UP000061468"/>
    </source>
</evidence>
<reference evidence="1 2" key="1">
    <citation type="submission" date="2015-12" db="EMBL/GenBank/DDBJ databases">
        <title>Intraspecies pangenome expansion in the marine bacterium Alteromonas.</title>
        <authorList>
            <person name="Lopez-Perez M."/>
            <person name="Rodriguez-Valera F."/>
        </authorList>
    </citation>
    <scope>NUCLEOTIDE SEQUENCE [LARGE SCALE GENOMIC DNA]</scope>
    <source>
        <strain evidence="1 2">UM8</strain>
    </source>
</reference>
<dbReference type="RefSeq" id="WP_041702710.1">
    <property type="nucleotide sequence ID" value="NZ_CP013928.1"/>
</dbReference>